<dbReference type="Pfam" id="PF17764">
    <property type="entry name" value="PriA_3primeBD"/>
    <property type="match status" value="1"/>
</dbReference>
<dbReference type="SUPFAM" id="SSF52540">
    <property type="entry name" value="P-loop containing nucleoside triphosphate hydrolases"/>
    <property type="match status" value="1"/>
</dbReference>
<feature type="binding site" evidence="11">
    <location>
        <position position="351"/>
    </location>
    <ligand>
        <name>Zn(2+)</name>
        <dbReference type="ChEBI" id="CHEBI:29105"/>
        <label>2</label>
    </ligand>
</feature>
<feature type="domain" description="Primosomal protein N' 3' DNA-binding" evidence="12">
    <location>
        <begin position="7"/>
        <end position="102"/>
    </location>
</feature>
<keyword evidence="8 11" id="KW-0067">ATP-binding</keyword>
<keyword evidence="2 11" id="KW-0235">DNA replication</keyword>
<comment type="caution">
    <text evidence="11">As this protein does not have any detectable helicase domains, it probably does not have helicase activity.</text>
</comment>
<keyword evidence="5" id="KW-0378">Hydrolase</keyword>
<reference evidence="14" key="1">
    <citation type="journal article" date="2020" name="mSystems">
        <title>Genome- and Community-Level Interaction Insights into Carbon Utilization and Element Cycling Functions of Hydrothermarchaeota in Hydrothermal Sediment.</title>
        <authorList>
            <person name="Zhou Z."/>
            <person name="Liu Y."/>
            <person name="Xu W."/>
            <person name="Pan J."/>
            <person name="Luo Z.H."/>
            <person name="Li M."/>
        </authorList>
    </citation>
    <scope>NUCLEOTIDE SEQUENCE [LARGE SCALE GENOMIC DNA]</scope>
    <source>
        <strain evidence="14">HyVt-92</strain>
    </source>
</reference>
<proteinExistence type="inferred from homology"/>
<keyword evidence="7 11" id="KW-0862">Zinc</keyword>
<feature type="binding site" evidence="11">
    <location>
        <position position="342"/>
    </location>
    <ligand>
        <name>Zn(2+)</name>
        <dbReference type="ChEBI" id="CHEBI:29105"/>
        <label>1</label>
    </ligand>
</feature>
<evidence type="ECO:0000256" key="6">
    <source>
        <dbReference type="ARBA" id="ARBA00022806"/>
    </source>
</evidence>
<dbReference type="AlphaFoldDB" id="A0A7V5HZQ1"/>
<evidence type="ECO:0000313" key="14">
    <source>
        <dbReference type="EMBL" id="HHF98885.1"/>
    </source>
</evidence>
<feature type="binding site" evidence="11">
    <location>
        <position position="378"/>
    </location>
    <ligand>
        <name>Zn(2+)</name>
        <dbReference type="ChEBI" id="CHEBI:29105"/>
        <label>1</label>
    </ligand>
</feature>
<dbReference type="NCBIfam" id="TIGR00595">
    <property type="entry name" value="priA"/>
    <property type="match status" value="1"/>
</dbReference>
<comment type="similarity">
    <text evidence="11">Belongs to the helicase family. PriA subfamily.</text>
</comment>
<dbReference type="GO" id="GO:0008270">
    <property type="term" value="F:zinc ion binding"/>
    <property type="evidence" value="ECO:0007669"/>
    <property type="project" value="UniProtKB-UniRule"/>
</dbReference>
<keyword evidence="9 11" id="KW-0238">DNA-binding</keyword>
<evidence type="ECO:0000259" key="13">
    <source>
        <dbReference type="Pfam" id="PF18074"/>
    </source>
</evidence>
<gene>
    <name evidence="11 14" type="primary">priA</name>
    <name evidence="14" type="ORF">ENL39_05300</name>
</gene>
<feature type="binding site" evidence="11">
    <location>
        <position position="381"/>
    </location>
    <ligand>
        <name>Zn(2+)</name>
        <dbReference type="ChEBI" id="CHEBI:29105"/>
        <label>1</label>
    </ligand>
</feature>
<dbReference type="GO" id="GO:0006302">
    <property type="term" value="P:double-strand break repair"/>
    <property type="evidence" value="ECO:0007669"/>
    <property type="project" value="InterPro"/>
</dbReference>
<dbReference type="InterPro" id="IPR042115">
    <property type="entry name" value="PriA_3primeBD_sf"/>
</dbReference>
<feature type="binding site" evidence="11">
    <location>
        <position position="368"/>
    </location>
    <ligand>
        <name>Zn(2+)</name>
        <dbReference type="ChEBI" id="CHEBI:29105"/>
        <label>2</label>
    </ligand>
</feature>
<dbReference type="Gene3D" id="3.40.1440.60">
    <property type="entry name" value="PriA, 3(prime) DNA-binding domain"/>
    <property type="match status" value="1"/>
</dbReference>
<dbReference type="InterPro" id="IPR041236">
    <property type="entry name" value="PriA_C"/>
</dbReference>
<keyword evidence="4 11" id="KW-0547">Nucleotide-binding</keyword>
<dbReference type="InterPro" id="IPR041222">
    <property type="entry name" value="PriA_3primeBD"/>
</dbReference>
<feature type="binding site" evidence="11">
    <location>
        <position position="365"/>
    </location>
    <ligand>
        <name>Zn(2+)</name>
        <dbReference type="ChEBI" id="CHEBI:29105"/>
        <label>2</label>
    </ligand>
</feature>
<dbReference type="PANTHER" id="PTHR30580:SF0">
    <property type="entry name" value="PRIMOSOMAL PROTEIN N"/>
    <property type="match status" value="1"/>
</dbReference>
<evidence type="ECO:0000256" key="9">
    <source>
        <dbReference type="ARBA" id="ARBA00023125"/>
    </source>
</evidence>
<feature type="binding site" evidence="11">
    <location>
        <position position="339"/>
    </location>
    <ligand>
        <name>Zn(2+)</name>
        <dbReference type="ChEBI" id="CHEBI:29105"/>
        <label>1</label>
    </ligand>
</feature>
<dbReference type="GO" id="GO:1990077">
    <property type="term" value="C:primosome complex"/>
    <property type="evidence" value="ECO:0007669"/>
    <property type="project" value="UniProtKB-UniRule"/>
</dbReference>
<dbReference type="Proteomes" id="UP000886070">
    <property type="component" value="Unassembled WGS sequence"/>
</dbReference>
<keyword evidence="1 11" id="KW-0639">Primosome</keyword>
<dbReference type="InterPro" id="IPR027417">
    <property type="entry name" value="P-loop_NTPase"/>
</dbReference>
<dbReference type="GO" id="GO:0005524">
    <property type="term" value="F:ATP binding"/>
    <property type="evidence" value="ECO:0007669"/>
    <property type="project" value="UniProtKB-UniRule"/>
</dbReference>
<dbReference type="PANTHER" id="PTHR30580">
    <property type="entry name" value="PRIMOSOMAL PROTEIN N"/>
    <property type="match status" value="1"/>
</dbReference>
<feature type="domain" description="Primosomal protein N C-terminal" evidence="13">
    <location>
        <begin position="525"/>
        <end position="613"/>
    </location>
</feature>
<keyword evidence="10" id="KW-0413">Isomerase</keyword>
<comment type="caution">
    <text evidence="14">The sequence shown here is derived from an EMBL/GenBank/DDBJ whole genome shotgun (WGS) entry which is preliminary data.</text>
</comment>
<dbReference type="Gene3D" id="3.40.50.300">
    <property type="entry name" value="P-loop containing nucleotide triphosphate hydrolases"/>
    <property type="match status" value="1"/>
</dbReference>
<keyword evidence="3 11" id="KW-0479">Metal-binding</keyword>
<evidence type="ECO:0000256" key="11">
    <source>
        <dbReference type="HAMAP-Rule" id="MF_00983"/>
    </source>
</evidence>
<evidence type="ECO:0000256" key="3">
    <source>
        <dbReference type="ARBA" id="ARBA00022723"/>
    </source>
</evidence>
<organism evidence="14">
    <name type="scientific">Aerophobetes bacterium</name>
    <dbReference type="NCBI Taxonomy" id="2030807"/>
    <lineage>
        <taxon>Bacteria</taxon>
        <taxon>Candidatus Aerophobota</taxon>
    </lineage>
</organism>
<dbReference type="GO" id="GO:0003677">
    <property type="term" value="F:DNA binding"/>
    <property type="evidence" value="ECO:0007669"/>
    <property type="project" value="UniProtKB-UniRule"/>
</dbReference>
<evidence type="ECO:0000256" key="5">
    <source>
        <dbReference type="ARBA" id="ARBA00022801"/>
    </source>
</evidence>
<protein>
    <recommendedName>
        <fullName evidence="11">Probable replication restart protein PriA</fullName>
    </recommendedName>
    <alternativeName>
        <fullName evidence="11">Putative ATP-dependent DNA helicase PriA</fullName>
    </alternativeName>
</protein>
<evidence type="ECO:0000256" key="7">
    <source>
        <dbReference type="ARBA" id="ARBA00022833"/>
    </source>
</evidence>
<evidence type="ECO:0000256" key="10">
    <source>
        <dbReference type="ARBA" id="ARBA00023235"/>
    </source>
</evidence>
<dbReference type="GO" id="GO:0006270">
    <property type="term" value="P:DNA replication initiation"/>
    <property type="evidence" value="ECO:0007669"/>
    <property type="project" value="TreeGrafter"/>
</dbReference>
<evidence type="ECO:0000259" key="12">
    <source>
        <dbReference type="Pfam" id="PF17764"/>
    </source>
</evidence>
<comment type="cofactor">
    <cofactor evidence="11">
        <name>Zn(2+)</name>
        <dbReference type="ChEBI" id="CHEBI:29105"/>
    </cofactor>
    <text evidence="11">Binds 2 zinc ions per subunit.</text>
</comment>
<evidence type="ECO:0000256" key="1">
    <source>
        <dbReference type="ARBA" id="ARBA00022515"/>
    </source>
</evidence>
<dbReference type="Pfam" id="PF18074">
    <property type="entry name" value="PriA_C"/>
    <property type="match status" value="1"/>
</dbReference>
<feature type="binding site" evidence="11">
    <location>
        <position position="348"/>
    </location>
    <ligand>
        <name>Zn(2+)</name>
        <dbReference type="ChEBI" id="CHEBI:29105"/>
        <label>2</label>
    </ligand>
</feature>
<dbReference type="GO" id="GO:0006269">
    <property type="term" value="P:DNA replication, synthesis of primer"/>
    <property type="evidence" value="ECO:0007669"/>
    <property type="project" value="UniProtKB-KW"/>
</dbReference>
<dbReference type="GO" id="GO:0016787">
    <property type="term" value="F:hydrolase activity"/>
    <property type="evidence" value="ECO:0007669"/>
    <property type="project" value="UniProtKB-KW"/>
</dbReference>
<accession>A0A7V5HZQ1</accession>
<evidence type="ECO:0000256" key="4">
    <source>
        <dbReference type="ARBA" id="ARBA00022741"/>
    </source>
</evidence>
<sequence length="617" mass="71341">MRENYISVAFNLPVNKFFWYRLPSEFEDGVEKGQRVVAPFRKKDMIGFVVEKSSTKPKKNLKEIKELFDKASPFSLALFKLAEWVSSYYVCSLGQALHSIFPFPFPFEEKNFPSFSSYDSCEKKKRIYLVEPGRAKFDFVLSMIKKAKENGKQVIVLVPEINSIPLFQRKIEGLKINLGVFHSKLSPRKRYSLWLLMREGKIDVAVGTRSLVFAPLPQIGMILVNEEESTDYKQKETPKYNVCQVAIKRGQIEGFPVYLVTNSPSLESWYKAKKGIYRVLCLSGERKFPTFQIVDLKKEKKKNRIFSSLLQEKIKKTVEKKETALLFVPRKGYANFLLCSECGEVVRCPECNIGFRFYLRGEMVCHFCGLRKRAPRVCPFCEGVNLKKIGWGTEKVEFEARKLFPEAKIRRYDLDVLKSSSSLLEKIREEKPDIIIGTHLLIKDEILSLCSLVAVMLFDVLLNLPDFRATEYAFHFLNKISQNLKEDSSLIVQAYNSSHYVLTARSFEEFYEKELEIRKVLGYPPFQSWIRVLAEGGKKDKVKEKIEEVTEKLKKKNIKLLGPSPCPFFKTKGKYRYHVILRDEDEGNLQEAVKEIVYEVTGRSVKVGVDVDPVFVT</sequence>
<dbReference type="GO" id="GO:0043138">
    <property type="term" value="F:3'-5' DNA helicase activity"/>
    <property type="evidence" value="ECO:0007669"/>
    <property type="project" value="TreeGrafter"/>
</dbReference>
<comment type="subunit">
    <text evidence="11">Component of the replication restart primosome.</text>
</comment>
<comment type="function">
    <text evidence="11">Initiates the restart of stalled replication forks, which reloads the replicative helicase on sites other than the origin of replication. Recognizes and binds to abandoned replication forks and remodels them to uncover a helicase loading site. Promotes assembly of the primosome at these replication forks.</text>
</comment>
<dbReference type="EMBL" id="DRTT01000144">
    <property type="protein sequence ID" value="HHF98885.1"/>
    <property type="molecule type" value="Genomic_DNA"/>
</dbReference>
<evidence type="ECO:0000256" key="2">
    <source>
        <dbReference type="ARBA" id="ARBA00022705"/>
    </source>
</evidence>
<dbReference type="HAMAP" id="MF_00983">
    <property type="entry name" value="PriA"/>
    <property type="match status" value="1"/>
</dbReference>
<evidence type="ECO:0000256" key="8">
    <source>
        <dbReference type="ARBA" id="ARBA00022840"/>
    </source>
</evidence>
<dbReference type="InterPro" id="IPR005259">
    <property type="entry name" value="PriA"/>
</dbReference>
<dbReference type="GO" id="GO:0006310">
    <property type="term" value="P:DNA recombination"/>
    <property type="evidence" value="ECO:0007669"/>
    <property type="project" value="InterPro"/>
</dbReference>
<name>A0A7V5HZQ1_UNCAE</name>
<keyword evidence="6" id="KW-0347">Helicase</keyword>